<dbReference type="EC" id="2.7.11.1" evidence="1"/>
<dbReference type="PROSITE" id="PS00108">
    <property type="entry name" value="PROTEIN_KINASE_ST"/>
    <property type="match status" value="1"/>
</dbReference>
<keyword evidence="10" id="KW-1185">Reference proteome</keyword>
<dbReference type="EMBL" id="CP046172">
    <property type="protein sequence ID" value="QIS10382.1"/>
    <property type="molecule type" value="Genomic_DNA"/>
</dbReference>
<sequence length="479" mass="50992">MNTAAGATFAGYRVERTLGTGPMGTVYSARHPRLPRQDALKILSERYCDAGFRTRFLSAADAAARLHHPNLATVRDFGEFDGRLWIATQYVEGVDAGVLIERGPVALDVARAVRIVAEAARGLDEIHRAGLLHGDVKPSNILVAEPRGEPDRVLLTDFGITYATKDSVDSAYAAPELFTGTDLDGRADVYALGCTLFHLLTGSVPYPDGATAHDSPPRPSLMNPRVPTELDAVIARALDPDPARRYPSCGALAEAGLDAVAELLAPQARSVPAVAGPPRRIGVLAGVAALAVVLVAVVVSLVVWFGRAGATAVAPIATAGIPAPEVSAGWGQHAFMVQAFSELLPYSPDGIGYRELAFCRAFDDHHQSVPLRQSFERGVLECSGGDDPSVVLTVTCNADRTPITPAATTDRVEGDERWTRPSGSGYLRWSNYTTAAGREWGRLEVYFDKPNRNFCKLSVASGAATGSGLRSGWWPDAPL</sequence>
<name>A0A6G9YAZ4_9NOCA</name>
<keyword evidence="7" id="KW-1133">Transmembrane helix</keyword>
<dbReference type="InterPro" id="IPR000719">
    <property type="entry name" value="Prot_kinase_dom"/>
</dbReference>
<keyword evidence="3" id="KW-0808">Transferase</keyword>
<evidence type="ECO:0000313" key="10">
    <source>
        <dbReference type="Proteomes" id="UP000503540"/>
    </source>
</evidence>
<dbReference type="Proteomes" id="UP000503540">
    <property type="component" value="Chromosome"/>
</dbReference>
<protein>
    <recommendedName>
        <fullName evidence="1">non-specific serine/threonine protein kinase</fullName>
        <ecNumber evidence="1">2.7.11.1</ecNumber>
    </recommendedName>
</protein>
<keyword evidence="2" id="KW-0723">Serine/threonine-protein kinase</keyword>
<keyword evidence="7" id="KW-0812">Transmembrane</keyword>
<reference evidence="9 10" key="1">
    <citation type="journal article" date="2019" name="ACS Chem. Biol.">
        <title>Identification and Mobilization of a Cryptic Antibiotic Biosynthesis Gene Locus from a Human-Pathogenic Nocardia Isolate.</title>
        <authorList>
            <person name="Herisse M."/>
            <person name="Ishida K."/>
            <person name="Porter J.L."/>
            <person name="Howden B."/>
            <person name="Hertweck C."/>
            <person name="Stinear T.P."/>
            <person name="Pidot S.J."/>
        </authorList>
    </citation>
    <scope>NUCLEOTIDE SEQUENCE [LARGE SCALE GENOMIC DNA]</scope>
    <source>
        <strain evidence="9 10">AUSMDU00012717</strain>
    </source>
</reference>
<dbReference type="Gene3D" id="1.10.510.10">
    <property type="entry name" value="Transferase(Phosphotransferase) domain 1"/>
    <property type="match status" value="1"/>
</dbReference>
<evidence type="ECO:0000256" key="6">
    <source>
        <dbReference type="ARBA" id="ARBA00022840"/>
    </source>
</evidence>
<dbReference type="SUPFAM" id="SSF56112">
    <property type="entry name" value="Protein kinase-like (PK-like)"/>
    <property type="match status" value="1"/>
</dbReference>
<evidence type="ECO:0000256" key="4">
    <source>
        <dbReference type="ARBA" id="ARBA00022741"/>
    </source>
</evidence>
<keyword evidence="4" id="KW-0547">Nucleotide-binding</keyword>
<accession>A0A6G9YAZ4</accession>
<dbReference type="RefSeq" id="WP_167473372.1">
    <property type="nucleotide sequence ID" value="NZ_CP046172.1"/>
</dbReference>
<dbReference type="KEGG" id="nah:F5544_12455"/>
<dbReference type="CDD" id="cd14014">
    <property type="entry name" value="STKc_PknB_like"/>
    <property type="match status" value="1"/>
</dbReference>
<evidence type="ECO:0000259" key="8">
    <source>
        <dbReference type="PROSITE" id="PS50011"/>
    </source>
</evidence>
<dbReference type="SMART" id="SM00220">
    <property type="entry name" value="S_TKc"/>
    <property type="match status" value="1"/>
</dbReference>
<dbReference type="InterPro" id="IPR011009">
    <property type="entry name" value="Kinase-like_dom_sf"/>
</dbReference>
<organism evidence="9 10">
    <name type="scientific">Nocardia arthritidis</name>
    <dbReference type="NCBI Taxonomy" id="228602"/>
    <lineage>
        <taxon>Bacteria</taxon>
        <taxon>Bacillati</taxon>
        <taxon>Actinomycetota</taxon>
        <taxon>Actinomycetes</taxon>
        <taxon>Mycobacteriales</taxon>
        <taxon>Nocardiaceae</taxon>
        <taxon>Nocardia</taxon>
    </lineage>
</organism>
<gene>
    <name evidence="9" type="ORF">F5544_12455</name>
</gene>
<evidence type="ECO:0000256" key="2">
    <source>
        <dbReference type="ARBA" id="ARBA00022527"/>
    </source>
</evidence>
<keyword evidence="5 9" id="KW-0418">Kinase</keyword>
<dbReference type="Gene3D" id="3.30.200.20">
    <property type="entry name" value="Phosphorylase Kinase, domain 1"/>
    <property type="match status" value="1"/>
</dbReference>
<proteinExistence type="predicted"/>
<feature type="domain" description="Protein kinase" evidence="8">
    <location>
        <begin position="12"/>
        <end position="257"/>
    </location>
</feature>
<evidence type="ECO:0000256" key="3">
    <source>
        <dbReference type="ARBA" id="ARBA00022679"/>
    </source>
</evidence>
<keyword evidence="7" id="KW-0472">Membrane</keyword>
<evidence type="ECO:0000256" key="7">
    <source>
        <dbReference type="SAM" id="Phobius"/>
    </source>
</evidence>
<dbReference type="Pfam" id="PF00069">
    <property type="entry name" value="Pkinase"/>
    <property type="match status" value="1"/>
</dbReference>
<dbReference type="InterPro" id="IPR008271">
    <property type="entry name" value="Ser/Thr_kinase_AS"/>
</dbReference>
<dbReference type="PANTHER" id="PTHR43289">
    <property type="entry name" value="MITOGEN-ACTIVATED PROTEIN KINASE KINASE KINASE 20-RELATED"/>
    <property type="match status" value="1"/>
</dbReference>
<evidence type="ECO:0000256" key="5">
    <source>
        <dbReference type="ARBA" id="ARBA00022777"/>
    </source>
</evidence>
<feature type="transmembrane region" description="Helical" evidence="7">
    <location>
        <begin position="281"/>
        <end position="305"/>
    </location>
</feature>
<dbReference type="GO" id="GO:0004674">
    <property type="term" value="F:protein serine/threonine kinase activity"/>
    <property type="evidence" value="ECO:0007669"/>
    <property type="project" value="UniProtKB-KW"/>
</dbReference>
<dbReference type="GO" id="GO:0005524">
    <property type="term" value="F:ATP binding"/>
    <property type="evidence" value="ECO:0007669"/>
    <property type="project" value="UniProtKB-KW"/>
</dbReference>
<keyword evidence="6" id="KW-0067">ATP-binding</keyword>
<dbReference type="PANTHER" id="PTHR43289:SF6">
    <property type="entry name" value="SERINE_THREONINE-PROTEIN KINASE NEKL-3"/>
    <property type="match status" value="1"/>
</dbReference>
<evidence type="ECO:0000313" key="9">
    <source>
        <dbReference type="EMBL" id="QIS10382.1"/>
    </source>
</evidence>
<dbReference type="PROSITE" id="PS50011">
    <property type="entry name" value="PROTEIN_KINASE_DOM"/>
    <property type="match status" value="1"/>
</dbReference>
<dbReference type="AlphaFoldDB" id="A0A6G9YAZ4"/>
<evidence type="ECO:0000256" key="1">
    <source>
        <dbReference type="ARBA" id="ARBA00012513"/>
    </source>
</evidence>